<dbReference type="OrthoDB" id="289038at2759"/>
<evidence type="ECO:0000256" key="4">
    <source>
        <dbReference type="ARBA" id="ARBA00022670"/>
    </source>
</evidence>
<dbReference type="InterPro" id="IPR038765">
    <property type="entry name" value="Papain-like_cys_pep_sf"/>
</dbReference>
<feature type="region of interest" description="Disordered" evidence="8">
    <location>
        <begin position="2173"/>
        <end position="2211"/>
    </location>
</feature>
<feature type="compositionally biased region" description="Polar residues" evidence="8">
    <location>
        <begin position="2198"/>
        <end position="2208"/>
    </location>
</feature>
<accession>A0A813UFT8</accession>
<dbReference type="PROSITE" id="PS00972">
    <property type="entry name" value="USP_1"/>
    <property type="match status" value="1"/>
</dbReference>
<organism evidence="11 13">
    <name type="scientific">Didymodactylos carnosus</name>
    <dbReference type="NCBI Taxonomy" id="1234261"/>
    <lineage>
        <taxon>Eukaryota</taxon>
        <taxon>Metazoa</taxon>
        <taxon>Spiralia</taxon>
        <taxon>Gnathifera</taxon>
        <taxon>Rotifera</taxon>
        <taxon>Eurotatoria</taxon>
        <taxon>Bdelloidea</taxon>
        <taxon>Philodinida</taxon>
        <taxon>Philodinidae</taxon>
        <taxon>Didymodactylos</taxon>
    </lineage>
</organism>
<dbReference type="PROSITE" id="PS50030">
    <property type="entry name" value="UBA"/>
    <property type="match status" value="1"/>
</dbReference>
<feature type="region of interest" description="Disordered" evidence="8">
    <location>
        <begin position="1473"/>
        <end position="1492"/>
    </location>
</feature>
<evidence type="ECO:0000313" key="11">
    <source>
        <dbReference type="EMBL" id="CAF0822852.1"/>
    </source>
</evidence>
<evidence type="ECO:0000256" key="2">
    <source>
        <dbReference type="ARBA" id="ARBA00009085"/>
    </source>
</evidence>
<dbReference type="SUPFAM" id="SSF54001">
    <property type="entry name" value="Cysteine proteinases"/>
    <property type="match status" value="1"/>
</dbReference>
<dbReference type="SMART" id="SM00165">
    <property type="entry name" value="UBA"/>
    <property type="match status" value="1"/>
</dbReference>
<dbReference type="PROSITE" id="PS50235">
    <property type="entry name" value="USP_3"/>
    <property type="match status" value="1"/>
</dbReference>
<keyword evidence="4" id="KW-0645">Protease</keyword>
<feature type="domain" description="USP" evidence="10">
    <location>
        <begin position="1791"/>
        <end position="2167"/>
    </location>
</feature>
<dbReference type="PANTHER" id="PTHR24006">
    <property type="entry name" value="UBIQUITIN CARBOXYL-TERMINAL HYDROLASE"/>
    <property type="match status" value="1"/>
</dbReference>
<dbReference type="FunFam" id="3.90.70.10:FF:000022">
    <property type="entry name" value="Ubiquitin carboxyl-terminal hydrolase 24"/>
    <property type="match status" value="1"/>
</dbReference>
<dbReference type="SUPFAM" id="SSF46934">
    <property type="entry name" value="UBA-like"/>
    <property type="match status" value="1"/>
</dbReference>
<comment type="caution">
    <text evidence="11">The sequence shown here is derived from an EMBL/GenBank/DDBJ whole genome shotgun (WGS) entry which is preliminary data.</text>
</comment>
<dbReference type="PANTHER" id="PTHR24006:SF943">
    <property type="entry name" value="UBIQUITIN CARBOXYL-TERMINAL HYDROLASE PUF"/>
    <property type="match status" value="1"/>
</dbReference>
<comment type="similarity">
    <text evidence="2">Belongs to the peptidase C19 family.</text>
</comment>
<dbReference type="InterPro" id="IPR009060">
    <property type="entry name" value="UBA-like_sf"/>
</dbReference>
<feature type="compositionally biased region" description="Low complexity" evidence="8">
    <location>
        <begin position="2179"/>
        <end position="2189"/>
    </location>
</feature>
<dbReference type="InterPro" id="IPR001394">
    <property type="entry name" value="Peptidase_C19_UCH"/>
</dbReference>
<feature type="region of interest" description="Disordered" evidence="8">
    <location>
        <begin position="2780"/>
        <end position="2807"/>
    </location>
</feature>
<gene>
    <name evidence="11" type="ORF">GPM918_LOCUS4639</name>
    <name evidence="12" type="ORF">SRO942_LOCUS4640</name>
</gene>
<dbReference type="GO" id="GO:0004843">
    <property type="term" value="F:cysteine-type deubiquitinase activity"/>
    <property type="evidence" value="ECO:0007669"/>
    <property type="project" value="UniProtKB-EC"/>
</dbReference>
<evidence type="ECO:0000259" key="10">
    <source>
        <dbReference type="PROSITE" id="PS50235"/>
    </source>
</evidence>
<dbReference type="SUPFAM" id="SSF48371">
    <property type="entry name" value="ARM repeat"/>
    <property type="match status" value="1"/>
</dbReference>
<dbReference type="InterPro" id="IPR016024">
    <property type="entry name" value="ARM-type_fold"/>
</dbReference>
<dbReference type="InterPro" id="IPR018200">
    <property type="entry name" value="USP_CS"/>
</dbReference>
<dbReference type="PROSITE" id="PS00973">
    <property type="entry name" value="USP_2"/>
    <property type="match status" value="1"/>
</dbReference>
<evidence type="ECO:0000256" key="7">
    <source>
        <dbReference type="ARBA" id="ARBA00022807"/>
    </source>
</evidence>
<dbReference type="Pfam" id="PF25010">
    <property type="entry name" value="ARM_UBP24_USP9X-Y"/>
    <property type="match status" value="1"/>
</dbReference>
<protein>
    <recommendedName>
        <fullName evidence="3">ubiquitinyl hydrolase 1</fullName>
        <ecNumber evidence="3">3.4.19.12</ecNumber>
    </recommendedName>
</protein>
<keyword evidence="6" id="KW-0378">Hydrolase</keyword>
<keyword evidence="13" id="KW-1185">Reference proteome</keyword>
<dbReference type="Gene3D" id="1.10.8.10">
    <property type="entry name" value="DNA helicase RuvA subunit, C-terminal domain"/>
    <property type="match status" value="1"/>
</dbReference>
<evidence type="ECO:0000256" key="8">
    <source>
        <dbReference type="SAM" id="MobiDB-lite"/>
    </source>
</evidence>
<dbReference type="EMBL" id="CAJNOQ010000634">
    <property type="protein sequence ID" value="CAF0822852.1"/>
    <property type="molecule type" value="Genomic_DNA"/>
</dbReference>
<dbReference type="GO" id="GO:0005829">
    <property type="term" value="C:cytosol"/>
    <property type="evidence" value="ECO:0007669"/>
    <property type="project" value="TreeGrafter"/>
</dbReference>
<keyword evidence="5" id="KW-0833">Ubl conjugation pathway</keyword>
<reference evidence="11" key="1">
    <citation type="submission" date="2021-02" db="EMBL/GenBank/DDBJ databases">
        <authorList>
            <person name="Nowell W R."/>
        </authorList>
    </citation>
    <scope>NUCLEOTIDE SEQUENCE</scope>
</reference>
<dbReference type="GO" id="GO:0005634">
    <property type="term" value="C:nucleus"/>
    <property type="evidence" value="ECO:0007669"/>
    <property type="project" value="TreeGrafter"/>
</dbReference>
<evidence type="ECO:0000256" key="1">
    <source>
        <dbReference type="ARBA" id="ARBA00000707"/>
    </source>
</evidence>
<dbReference type="Pfam" id="PF12030">
    <property type="entry name" value="DUF3517"/>
    <property type="match status" value="1"/>
</dbReference>
<evidence type="ECO:0000256" key="5">
    <source>
        <dbReference type="ARBA" id="ARBA00022786"/>
    </source>
</evidence>
<evidence type="ECO:0000313" key="12">
    <source>
        <dbReference type="EMBL" id="CAF3609423.1"/>
    </source>
</evidence>
<dbReference type="InterPro" id="IPR028889">
    <property type="entry name" value="USP"/>
</dbReference>
<feature type="compositionally biased region" description="Low complexity" evidence="8">
    <location>
        <begin position="2784"/>
        <end position="2799"/>
    </location>
</feature>
<evidence type="ECO:0000313" key="13">
    <source>
        <dbReference type="Proteomes" id="UP000663829"/>
    </source>
</evidence>
<dbReference type="EC" id="3.4.19.12" evidence="3"/>
<sequence>MKRGAANSTSDLRNKRSCLPNNNNNSENQKRQRSNNYNNSSSCAAVSSLSETMSSMMDQNIDTLIQMGFEDRNAVTKALQRANNDISEAVTLLTGNGLFDNDTNNNNSNSQAIGHEVNPFIGPKTKEQIEDQEQNMIQSSSSNNMNTSSNVDILEDSSHFPTTTYLDLETKVFSEQWSIPYKKDEPLGKCLAFAAKLAKEGTADQDEHCKRFMEILVPDAFKKLQTTNPVNIWGPEIQTGILDMLEMFIDLVAARLSYSPVPIALLETLATCFDADTTFQRKHKNKSYERSYFDKQLGDRILASPPQSFSMNRETHGWLCSLINRFVAKDGITNLKSQFNENLTALEYNALLSPFNSCMDYILSEKYRQLFEEHIEQALAHVKNLKEEDFKVKSTSSVFDLLSTLKKISCCVWHNQIETVEELHLNLVLKMVQSSNFNAKMNSLKELSKIIENCTSSMSSISKVSMHRDNVSEWIIEHSILSKALEGNIDQNQYVEKVRILVEFISQRILKEDIEGIWKMQYGRSMVAIDHLYSLIASAASKFSLEQINYLINLIYESWQKESVLIQEKLIHLLGTIGRDCYKDSSARILEVLWSMAHEERITRVMLDQILCCHYKIFNEGRLLHENLKRSYCLKCMEDLKNKQWLVPAIRHIHELLKQNDSPTFKRNDMNLISLLVDGNDLILYLIQSLTTCQQDVWKKTGGQVKIDTLVDGRFTHEESIKAHLDLLSFLLKKGNMFLVLRRAEELWDTLIVNEKTSLFDKELGLNWFITCVDDINRESQTALFQKRVAKLNPLHLSQKGYACFKLYFEHCNLQYDRFDQSRYHGSSSSYNIEQSDLFGLDALWEIIMSVNDDRLAVDATKFLIDMYYNKPNGRSRRQSHQLLHERFLKEVYSRLAVLLNEGFVPNIPYLSNNIYTALRLCGEQLISRTSPASPQMESNNDGVIVDGEHLERMDLDLWLTKIERLLMITEEYIHTVENEQSYTSHISSFYGLEFQLKVVLGDVSLLSSTTSSKTPLLQPNIHYDLITVHMNDTLESLRSRLAQHYKVSPQDLQISVNASALPPFPSVQSSNNILGGSAIPLQCSSSSNNNINSSNNNNNNTSSSGNNNMLPSYFNSKYLYQLHIEPGMYIFIKLTGSLNQITHSSVLKESSLQPNEISRNGHLAPLMFSGLDNASSSRAYPSIMMADNSRVYDVLYKLSLINNKKIHTRIRNLLRLMPSDTRILDVFDLVSTRAAAASACERRQSSDSGISMNLQPKQAIQFPFFNKEQQTSLIQQLYNLEILAGKLKPTSTNIGIKQSAKLFRQDFIENDGLEFLLQLLNHFETDQQGDDAEYYYKLRQEMTSLILQLVKLVLCGNESGNVSDVIPEEQPTTITTTTTVATAAACPPPIAPPMPASLAVTSPASSSDDIMDFDFQPCVEHLQFEEFVSTVTQMIFLAWAAAAGNIRLHAQQCTIKEQVKLDRHIMLKQLNMTNSRNNSKSSNETSNGSEQNIVQSGMCVKKDSISPLDSEIAKKTISIIFHCFEKRPEFVASFLIQPFFADFIIEILIGTPSQDVRQCALHNLTLLCKIEPFTYDIRTMFHQILLKCRLPLWLSSSTGTRGPNQKLLSQCIEYFQLRCRLTEYLTCDVQHSLGINAKTLLTDEINWLGTYTVTNELRSIDNILFIGHLHFIRTLLTCENINKIEHGRELIRLLIDQFLFPASKSMTTSVTNNGMVIISNDDTVPEPKCSTSESRLAAYDVLVELARHCRENLNIIVDDLIMLHHRSVIEKQNEWEFMPQVNPRASCGLVGLYNGGATCYMNAVLQQMYMLPNISEYILSVHDESSESTLFYQLQQVFGHLMESKMQFYSPEPLWKVFRLWGQEINIREQQDAFDFFTACTDQIDEYLKTNKREEIFRKKFEGIFCNQMICKGGCSHRYEGEEKFMALNVAVKVESLNESLNQFVKGEVLDGTNAYYCAKCQEKRTTIKRLCIKRLPPYLCIQLKRFGYDWENNRALKFDDYFRFPWILNMEPYTVDAVNRRDSFVDNDETNTNGMPTNRHGGGETLENSAAGDANKVFQRSSSSLNPSTINYELVGIVVHSGQANAGHYYSFIKDKKTDRSSNRWYRFNDTNVEEIQLTDQLLDEECFGGTFKVNKDNNNSNNNNNWTEERTRFWNAYILLYQCIEPNKIQPQSSVPTTPRTPRTMPGSAVRIHRNSPSLTSGTSVDRSRDSLSELADLVVRTEQADIFKQDAMPSNVLRCVKDENREFLKNRDTYCDDYFQLIYKLVGVCLNGDQKYQDKYVGVNTDDIYIVHNTDVDDEDNEQTFELCTRLSTNFILNTYFHTNRRLRKDWTTCWVQLLSKLFVKSEKSCLVYLQNILERDDNGLKLYLLDCSIDDIRSSFEQIMKNLLKYSRKHISNISIQNQLRSAADDDVDDSNETIVVVNTIDTRHELAGCLSKFIEQLVSLLDKSVVEQVKHSQNYFQLLYHYSQLDTHCVQHLLKLNTFPKLMTFLLGTPPTSQTVAENGSVITAPADEQQTTSRRWNSGQAKEFGYVHELIATLALACDTSLIPIDEESIPLSDDMKFYFYGKLSYKYLKEICYAFQEVLQIHLNKTLELLKKLSTENELFSIQLIKAIINSIATSSTNDLKTLFKLLMEILLIDDSLQDKRLCLSFDGVTERGGGDNVQNMNDLYSIIRASINSDGKRAYQCVKFLINLSTRSSTCKEYLYSAAPNWETAITWLKEQMTHNWAWSPSMNQSNEDSDSRSFQRTKSAQFTLEEAQRLLKSGNENIELMDYDLNNNNSNNNNSQSSSQSTIIADELK</sequence>
<name>A0A813UFT8_9BILA</name>
<feature type="compositionally biased region" description="Low complexity" evidence="8">
    <location>
        <begin position="17"/>
        <end position="27"/>
    </location>
</feature>
<dbReference type="InterPro" id="IPR015940">
    <property type="entry name" value="UBA"/>
</dbReference>
<dbReference type="InterPro" id="IPR056850">
    <property type="entry name" value="ARM_UBP34_24_USP9X_Y"/>
</dbReference>
<feature type="region of interest" description="Disordered" evidence="8">
    <location>
        <begin position="1"/>
        <end position="43"/>
    </location>
</feature>
<dbReference type="GO" id="GO:0006508">
    <property type="term" value="P:proteolysis"/>
    <property type="evidence" value="ECO:0007669"/>
    <property type="project" value="UniProtKB-KW"/>
</dbReference>
<dbReference type="InterPro" id="IPR050164">
    <property type="entry name" value="Peptidase_C19"/>
</dbReference>
<dbReference type="GO" id="GO:0016579">
    <property type="term" value="P:protein deubiquitination"/>
    <property type="evidence" value="ECO:0007669"/>
    <property type="project" value="InterPro"/>
</dbReference>
<keyword evidence="7" id="KW-0788">Thiol protease</keyword>
<dbReference type="Gene3D" id="3.90.70.10">
    <property type="entry name" value="Cysteine proteinases"/>
    <property type="match status" value="1"/>
</dbReference>
<dbReference type="Proteomes" id="UP000681722">
    <property type="component" value="Unassembled WGS sequence"/>
</dbReference>
<dbReference type="Proteomes" id="UP000663829">
    <property type="component" value="Unassembled WGS sequence"/>
</dbReference>
<evidence type="ECO:0000256" key="3">
    <source>
        <dbReference type="ARBA" id="ARBA00012759"/>
    </source>
</evidence>
<dbReference type="EMBL" id="CAJOBC010000634">
    <property type="protein sequence ID" value="CAF3609423.1"/>
    <property type="molecule type" value="Genomic_DNA"/>
</dbReference>
<dbReference type="InterPro" id="IPR021905">
    <property type="entry name" value="DUF3517"/>
</dbReference>
<dbReference type="Pfam" id="PF00443">
    <property type="entry name" value="UCH"/>
    <property type="match status" value="1"/>
</dbReference>
<comment type="catalytic activity">
    <reaction evidence="1">
        <text>Thiol-dependent hydrolysis of ester, thioester, amide, peptide and isopeptide bonds formed by the C-terminal Gly of ubiquitin (a 76-residue protein attached to proteins as an intracellular targeting signal).</text>
        <dbReference type="EC" id="3.4.19.12"/>
    </reaction>
</comment>
<feature type="compositionally biased region" description="Low complexity" evidence="8">
    <location>
        <begin position="34"/>
        <end position="43"/>
    </location>
</feature>
<evidence type="ECO:0000259" key="9">
    <source>
        <dbReference type="PROSITE" id="PS50030"/>
    </source>
</evidence>
<proteinExistence type="inferred from homology"/>
<feature type="domain" description="UBA" evidence="9">
    <location>
        <begin position="56"/>
        <end position="96"/>
    </location>
</feature>
<feature type="compositionally biased region" description="Polar residues" evidence="8">
    <location>
        <begin position="1"/>
        <end position="11"/>
    </location>
</feature>
<evidence type="ECO:0000256" key="6">
    <source>
        <dbReference type="ARBA" id="ARBA00022801"/>
    </source>
</evidence>